<organism evidence="1 2">
    <name type="scientific">Alternaria arborescens</name>
    <dbReference type="NCBI Taxonomy" id="156630"/>
    <lineage>
        <taxon>Eukaryota</taxon>
        <taxon>Fungi</taxon>
        <taxon>Dikarya</taxon>
        <taxon>Ascomycota</taxon>
        <taxon>Pezizomycotina</taxon>
        <taxon>Dothideomycetes</taxon>
        <taxon>Pleosporomycetidae</taxon>
        <taxon>Pleosporales</taxon>
        <taxon>Pleosporineae</taxon>
        <taxon>Pleosporaceae</taxon>
        <taxon>Alternaria</taxon>
        <taxon>Alternaria sect. Alternaria</taxon>
    </lineage>
</organism>
<gene>
    <name evidence="1" type="ORF">AA0113_g4084</name>
</gene>
<protein>
    <submittedName>
        <fullName evidence="1">Uncharacterized protein</fullName>
    </submittedName>
</protein>
<comment type="caution">
    <text evidence="1">The sequence shown here is derived from an EMBL/GenBank/DDBJ whole genome shotgun (WGS) entry which is preliminary data.</text>
</comment>
<dbReference type="AlphaFoldDB" id="A0A4V1X7D1"/>
<dbReference type="EMBL" id="PEJP01000013">
    <property type="protein sequence ID" value="RYO69568.1"/>
    <property type="molecule type" value="Genomic_DNA"/>
</dbReference>
<keyword evidence="2" id="KW-1185">Reference proteome</keyword>
<dbReference type="OrthoDB" id="3668960at2759"/>
<reference evidence="2" key="1">
    <citation type="journal article" date="2019" name="bioRxiv">
        <title>Genomics, evolutionary history and diagnostics of the Alternaria alternata species group including apple and Asian pear pathotypes.</title>
        <authorList>
            <person name="Armitage A.D."/>
            <person name="Cockerton H.M."/>
            <person name="Sreenivasaprasad S."/>
            <person name="Woodhall J.W."/>
            <person name="Lane C.R."/>
            <person name="Harrison R.J."/>
            <person name="Clarkson J.P."/>
        </authorList>
    </citation>
    <scope>NUCLEOTIDE SEQUENCE [LARGE SCALE GENOMIC DNA]</scope>
    <source>
        <strain evidence="2">RGR 97.0016</strain>
    </source>
</reference>
<sequence>MAINRCQQILMAADNDITVAAYNIFCECQSNENIKAHNWEELIGSLSEEDKKKLDDIVGNLTPAWMDSAPCANLVALVRWRKDARGLLGTS</sequence>
<proteinExistence type="predicted"/>
<evidence type="ECO:0000313" key="1">
    <source>
        <dbReference type="EMBL" id="RYO69568.1"/>
    </source>
</evidence>
<evidence type="ECO:0000313" key="2">
    <source>
        <dbReference type="Proteomes" id="UP000293823"/>
    </source>
</evidence>
<dbReference type="Proteomes" id="UP000293823">
    <property type="component" value="Unassembled WGS sequence"/>
</dbReference>
<accession>A0A4V1X7D1</accession>
<name>A0A4V1X7D1_9PLEO</name>